<feature type="region of interest" description="Disordered" evidence="1">
    <location>
        <begin position="212"/>
        <end position="246"/>
    </location>
</feature>
<evidence type="ECO:0008006" key="4">
    <source>
        <dbReference type="Google" id="ProtNLM"/>
    </source>
</evidence>
<protein>
    <recommendedName>
        <fullName evidence="4">GNAT family N-acetyltransferase</fullName>
    </recommendedName>
</protein>
<dbReference type="RefSeq" id="WP_253668494.1">
    <property type="nucleotide sequence ID" value="NZ_JAMTCP010000004.1"/>
</dbReference>
<evidence type="ECO:0000313" key="2">
    <source>
        <dbReference type="EMBL" id="MCP2257544.1"/>
    </source>
</evidence>
<comment type="caution">
    <text evidence="2">The sequence shown here is derived from an EMBL/GenBank/DDBJ whole genome shotgun (WGS) entry which is preliminary data.</text>
</comment>
<dbReference type="Gene3D" id="3.40.630.30">
    <property type="match status" value="1"/>
</dbReference>
<evidence type="ECO:0000256" key="1">
    <source>
        <dbReference type="SAM" id="MobiDB-lite"/>
    </source>
</evidence>
<evidence type="ECO:0000313" key="3">
    <source>
        <dbReference type="Proteomes" id="UP001205311"/>
    </source>
</evidence>
<accession>A0ABT1HPU9</accession>
<name>A0ABT1HPU9_STRSD</name>
<proteinExistence type="predicted"/>
<gene>
    <name evidence="2" type="ORF">LX15_001229</name>
</gene>
<keyword evidence="3" id="KW-1185">Reference proteome</keyword>
<reference evidence="2 3" key="1">
    <citation type="submission" date="2022-06" db="EMBL/GenBank/DDBJ databases">
        <title>Genomic Encyclopedia of Archaeal and Bacterial Type Strains, Phase II (KMG-II): from individual species to whole genera.</title>
        <authorList>
            <person name="Goeker M."/>
        </authorList>
    </citation>
    <scope>NUCLEOTIDE SEQUENCE [LARGE SCALE GENOMIC DNA]</scope>
    <source>
        <strain evidence="2 3">DSM 40477</strain>
    </source>
</reference>
<dbReference type="Proteomes" id="UP001205311">
    <property type="component" value="Unassembled WGS sequence"/>
</dbReference>
<sequence length="246" mass="26303">MASRQVGATPDDLGRLQALARRLWSPDRRFHVDDLVWGWHSVPGAAATFRTAFWQDGEAVLAGAWVEPPGHLELLADPGAADLLPEVLDWFDSVAAGRDRSCLVMEGDVQERGALRDGGYRPQEGGPFFPRHAHDLVALPEASLPDGFTITHVTRDDADRRVAAHRAGWSDFGSHVTGESHRRVMACPPYRTATDLVVVSPGGEGVASALGWAGTTRPPGPAWSSPSPVLPRSGAAAWPGRSTSPS</sequence>
<dbReference type="EMBL" id="JAMTCP010000004">
    <property type="protein sequence ID" value="MCP2257544.1"/>
    <property type="molecule type" value="Genomic_DNA"/>
</dbReference>
<organism evidence="2 3">
    <name type="scientific">Streptoalloteichus tenebrarius (strain ATCC 17920 / DSM 40477 / JCM 4838 / CBS 697.72 / NBRC 16177 / NCIMB 11028 / NRRL B-12390 / A12253. 1 / ISP 5477)</name>
    <name type="common">Streptomyces tenebrarius</name>
    <dbReference type="NCBI Taxonomy" id="1933"/>
    <lineage>
        <taxon>Bacteria</taxon>
        <taxon>Bacillati</taxon>
        <taxon>Actinomycetota</taxon>
        <taxon>Actinomycetes</taxon>
        <taxon>Pseudonocardiales</taxon>
        <taxon>Pseudonocardiaceae</taxon>
        <taxon>Streptoalloteichus</taxon>
    </lineage>
</organism>